<evidence type="ECO:0000256" key="5">
    <source>
        <dbReference type="ARBA" id="ARBA00022691"/>
    </source>
</evidence>
<comment type="catalytic activity">
    <reaction evidence="10 11">
        <text>guanosine(37) in tRNA + S-adenosyl-L-methionine = N(1)-methylguanosine(37) in tRNA + S-adenosyl-L-homocysteine + H(+)</text>
        <dbReference type="Rhea" id="RHEA:36899"/>
        <dbReference type="Rhea" id="RHEA-COMP:10145"/>
        <dbReference type="Rhea" id="RHEA-COMP:10147"/>
        <dbReference type="ChEBI" id="CHEBI:15378"/>
        <dbReference type="ChEBI" id="CHEBI:57856"/>
        <dbReference type="ChEBI" id="CHEBI:59789"/>
        <dbReference type="ChEBI" id="CHEBI:73542"/>
        <dbReference type="ChEBI" id="CHEBI:74269"/>
        <dbReference type="EC" id="2.1.1.228"/>
    </reaction>
</comment>
<keyword evidence="5 11" id="KW-0949">S-adenosyl-L-methionine</keyword>
<keyword evidence="13" id="KW-1185">Reference proteome</keyword>
<dbReference type="FunFam" id="3.30.300.110:FF:000001">
    <property type="entry name" value="tRNA (guanine(37)-N1)-methyltransferase"/>
    <property type="match status" value="1"/>
</dbReference>
<evidence type="ECO:0000259" key="12">
    <source>
        <dbReference type="PROSITE" id="PS51684"/>
    </source>
</evidence>
<dbReference type="InterPro" id="IPR056743">
    <property type="entry name" value="TRM5-TYW2-like_MTfase"/>
</dbReference>
<evidence type="ECO:0000256" key="1">
    <source>
        <dbReference type="ARBA" id="ARBA00009775"/>
    </source>
</evidence>
<evidence type="ECO:0000256" key="7">
    <source>
        <dbReference type="ARBA" id="ARBA00023128"/>
    </source>
</evidence>
<dbReference type="GO" id="GO:0052906">
    <property type="term" value="F:tRNA (guanine(37)-N1)-methyltransferase activity"/>
    <property type="evidence" value="ECO:0007669"/>
    <property type="project" value="UniProtKB-UniRule"/>
</dbReference>
<dbReference type="AlphaFoldDB" id="A0A1I8BDI0"/>
<dbReference type="GO" id="GO:0002939">
    <property type="term" value="P:tRNA N1-guanine methylation"/>
    <property type="evidence" value="ECO:0007669"/>
    <property type="project" value="TreeGrafter"/>
</dbReference>
<feature type="binding site" evidence="11">
    <location>
        <position position="249"/>
    </location>
    <ligand>
        <name>S-adenosyl-L-methionine</name>
        <dbReference type="ChEBI" id="CHEBI:59789"/>
    </ligand>
</feature>
<comment type="subcellular location">
    <subcellularLocation>
        <location evidence="11">Mitochondrion matrix</location>
    </subcellularLocation>
    <subcellularLocation>
        <location evidence="11">Nucleus</location>
    </subcellularLocation>
    <subcellularLocation>
        <location evidence="11">Cytoplasm</location>
    </subcellularLocation>
    <text evidence="11">Predominantly in the mitochondria and in the nucleus.</text>
</comment>
<comment type="similarity">
    <text evidence="11">Belongs to the TRM5 / TYW2 family.</text>
</comment>
<dbReference type="GO" id="GO:0070901">
    <property type="term" value="P:mitochondrial tRNA methylation"/>
    <property type="evidence" value="ECO:0007669"/>
    <property type="project" value="TreeGrafter"/>
</dbReference>
<evidence type="ECO:0000256" key="6">
    <source>
        <dbReference type="ARBA" id="ARBA00022694"/>
    </source>
</evidence>
<evidence type="ECO:0000256" key="2">
    <source>
        <dbReference type="ARBA" id="ARBA00022490"/>
    </source>
</evidence>
<comment type="function">
    <text evidence="11">Specifically methylates the N1 position of guanosine-37 in various cytoplasmic and mitochondrial tRNAs. Methylation is not dependent on the nature of the nucleoside 5' of the target nucleoside. This is the first step in the biosynthesis of wybutosine (yW), a modified base adjacent to the anticodon of tRNAs and required for accurate decoding.</text>
</comment>
<feature type="domain" description="SAM-dependent methyltransferase TRM5/TYW2-type" evidence="12">
    <location>
        <begin position="160"/>
        <end position="450"/>
    </location>
</feature>
<evidence type="ECO:0000313" key="14">
    <source>
        <dbReference type="WBParaSite" id="MhA1_Contig207.frz3.fgene1"/>
    </source>
</evidence>
<dbReference type="OMA" id="VGSHSQF"/>
<dbReference type="CDD" id="cd02440">
    <property type="entry name" value="AdoMet_MTases"/>
    <property type="match status" value="1"/>
</dbReference>
<evidence type="ECO:0000256" key="11">
    <source>
        <dbReference type="HAMAP-Rule" id="MF_03152"/>
    </source>
</evidence>
<dbReference type="Pfam" id="PF02475">
    <property type="entry name" value="TRM5-TYW2_MTfase"/>
    <property type="match status" value="1"/>
</dbReference>
<comment type="subunit">
    <text evidence="11">Monomer.</text>
</comment>
<evidence type="ECO:0000313" key="13">
    <source>
        <dbReference type="Proteomes" id="UP000095281"/>
    </source>
</evidence>
<keyword evidence="7 11" id="KW-0496">Mitochondrion</keyword>
<dbReference type="Gene3D" id="3.30.300.110">
    <property type="entry name" value="Met-10+ protein-like domains"/>
    <property type="match status" value="1"/>
</dbReference>
<organism evidence="13 14">
    <name type="scientific">Meloidogyne hapla</name>
    <name type="common">Root-knot nematode worm</name>
    <dbReference type="NCBI Taxonomy" id="6305"/>
    <lineage>
        <taxon>Eukaryota</taxon>
        <taxon>Metazoa</taxon>
        <taxon>Ecdysozoa</taxon>
        <taxon>Nematoda</taxon>
        <taxon>Chromadorea</taxon>
        <taxon>Rhabditida</taxon>
        <taxon>Tylenchina</taxon>
        <taxon>Tylenchomorpha</taxon>
        <taxon>Tylenchoidea</taxon>
        <taxon>Meloidogynidae</taxon>
        <taxon>Meloidogyninae</taxon>
        <taxon>Meloidogyne</taxon>
    </lineage>
</organism>
<dbReference type="EC" id="2.1.1.228" evidence="11"/>
<dbReference type="InterPro" id="IPR056744">
    <property type="entry name" value="TRM5/TYW2-like_N"/>
</dbReference>
<proteinExistence type="inferred from homology"/>
<dbReference type="InterPro" id="IPR030382">
    <property type="entry name" value="MeTrfase_TRM5/TYW2"/>
</dbReference>
<sequence>MFLPFTNYRLIHSTFKYYSQMATSSNNKILIPPISVRGMVKLEKEKFRKLVQFPSIKIPKKLVNRILGLSFYNNYRLECLPRLKTFRNSESDDFKRLLFDPDKLSEAKEEQKEEIIKQIEGQINSKVEFENFSYQMEYDDWNTKNCLKAILPEDIECSGFEQCGHIIHLNLRGKLLSYRFVIGQILLDKIPRARTVINKLDILTNDYRIMDVELLAGEADYATELMENGIRYKLDYSKVFWNSRLITVHEKTVAQFDSNSVVFDVFAGIGPFILPAVKTKNVIKAYANDLNPDAIDFLKKNAKLNKANRIEGFVLDGAKFIQKIIPEKIILHCKEWEKDEELDKSTKYTFHVVMNLPGYSAEHLPYFNDFLGKFEEIRPLFENNFCSILVHCHFFVKADDDLPLSWYDKEARRIICEKMGIEDLEIKELFFNRKVSGRKNMYCARICLPVEYICKTNEKINGSFLEKFVEDDEEIFQIKRKKIA</sequence>
<dbReference type="PANTHER" id="PTHR23245:SF36">
    <property type="entry name" value="TRNA (GUANINE(37)-N1)-METHYLTRANSFERASE"/>
    <property type="match status" value="1"/>
</dbReference>
<reference evidence="14" key="1">
    <citation type="submission" date="2016-11" db="UniProtKB">
        <authorList>
            <consortium name="WormBaseParasite"/>
        </authorList>
    </citation>
    <scope>IDENTIFICATION</scope>
</reference>
<dbReference type="PANTHER" id="PTHR23245">
    <property type="entry name" value="TRNA METHYLTRANSFERASE"/>
    <property type="match status" value="1"/>
</dbReference>
<feature type="binding site" evidence="11">
    <location>
        <begin position="289"/>
        <end position="290"/>
    </location>
    <ligand>
        <name>S-adenosyl-L-methionine</name>
        <dbReference type="ChEBI" id="CHEBI:59789"/>
    </ligand>
</feature>
<feature type="binding site" evidence="11">
    <location>
        <begin position="316"/>
        <end position="317"/>
    </location>
    <ligand>
        <name>S-adenosyl-L-methionine</name>
        <dbReference type="ChEBI" id="CHEBI:59789"/>
    </ligand>
</feature>
<name>A0A1I8BDI0_MELHA</name>
<dbReference type="InterPro" id="IPR025792">
    <property type="entry name" value="tRNA_Gua_MeTrfase_euk"/>
</dbReference>
<dbReference type="WBParaSite" id="MhA1_Contig207.frz3.fgene1">
    <property type="protein sequence ID" value="MhA1_Contig207.frz3.fgene1"/>
    <property type="gene ID" value="MhA1_Contig207.frz3.fgene1"/>
</dbReference>
<dbReference type="InterPro" id="IPR029063">
    <property type="entry name" value="SAM-dependent_MTases_sf"/>
</dbReference>
<keyword evidence="8 11" id="KW-0539">Nucleus</keyword>
<comment type="similarity">
    <text evidence="1">Belongs to the class I-like SAM-binding methyltransferase superfamily. TRM5/TYW2 family.</text>
</comment>
<keyword evidence="2 11" id="KW-0963">Cytoplasm</keyword>
<evidence type="ECO:0000256" key="3">
    <source>
        <dbReference type="ARBA" id="ARBA00022603"/>
    </source>
</evidence>
<dbReference type="Gene3D" id="3.40.50.150">
    <property type="entry name" value="Vaccinia Virus protein VP39"/>
    <property type="match status" value="1"/>
</dbReference>
<dbReference type="HAMAP" id="MF_03152">
    <property type="entry name" value="TRM5"/>
    <property type="match status" value="1"/>
</dbReference>
<keyword evidence="3 11" id="KW-0489">Methyltransferase</keyword>
<dbReference type="PROSITE" id="PS51684">
    <property type="entry name" value="SAM_MT_TRM5_TYW2"/>
    <property type="match status" value="1"/>
</dbReference>
<protein>
    <recommendedName>
        <fullName evidence="11">tRNA (guanine(37)-N1)-methyltransferase</fullName>
        <ecNumber evidence="11">2.1.1.228</ecNumber>
    </recommendedName>
    <alternativeName>
        <fullName evidence="11">M1G-methyltransferase</fullName>
    </alternativeName>
    <alternativeName>
        <fullName evidence="11">tRNA [GM37] methyltransferase</fullName>
    </alternativeName>
    <alternativeName>
        <fullName evidence="11">tRNA methyltransferase 5 homolog</fullName>
    </alternativeName>
</protein>
<evidence type="ECO:0000256" key="9">
    <source>
        <dbReference type="ARBA" id="ARBA00045951"/>
    </source>
</evidence>
<keyword evidence="6 11" id="KW-0819">tRNA processing</keyword>
<dbReference type="SUPFAM" id="SSF53335">
    <property type="entry name" value="S-adenosyl-L-methionine-dependent methyltransferases"/>
    <property type="match status" value="1"/>
</dbReference>
<comment type="function">
    <text evidence="9">Involved in mitochondrial tRNA methylation. Specifically methylates the N1 position of guanosine-37 in various tRNAs. Methylation is not dependent on the nature of the nucleoside 5' of the target nucleoside. This is the first step in the biosynthesis of wybutosine (yW), a modified base adjacent to the anticodon of tRNAs and required for accurate decoding.</text>
</comment>
<accession>A0A1I8BDI0</accession>
<feature type="binding site" evidence="11">
    <location>
        <position position="355"/>
    </location>
    <ligand>
        <name>S-adenosyl-L-methionine</name>
        <dbReference type="ChEBI" id="CHEBI:59789"/>
    </ligand>
</feature>
<dbReference type="GO" id="GO:0005634">
    <property type="term" value="C:nucleus"/>
    <property type="evidence" value="ECO:0007669"/>
    <property type="project" value="UniProtKB-SubCell"/>
</dbReference>
<evidence type="ECO:0000256" key="10">
    <source>
        <dbReference type="ARBA" id="ARBA00047783"/>
    </source>
</evidence>
<dbReference type="Pfam" id="PF25133">
    <property type="entry name" value="TYW2_N_2"/>
    <property type="match status" value="1"/>
</dbReference>
<evidence type="ECO:0000256" key="8">
    <source>
        <dbReference type="ARBA" id="ARBA00023242"/>
    </source>
</evidence>
<dbReference type="GO" id="GO:0005759">
    <property type="term" value="C:mitochondrial matrix"/>
    <property type="evidence" value="ECO:0007669"/>
    <property type="project" value="UniProtKB-SubCell"/>
</dbReference>
<evidence type="ECO:0000256" key="4">
    <source>
        <dbReference type="ARBA" id="ARBA00022679"/>
    </source>
</evidence>
<keyword evidence="4 11" id="KW-0808">Transferase</keyword>
<dbReference type="Proteomes" id="UP000095281">
    <property type="component" value="Unplaced"/>
</dbReference>